<accession>A0A2V1E1X3</accession>
<organism evidence="2 3">
    <name type="scientific">Periconia macrospinosa</name>
    <dbReference type="NCBI Taxonomy" id="97972"/>
    <lineage>
        <taxon>Eukaryota</taxon>
        <taxon>Fungi</taxon>
        <taxon>Dikarya</taxon>
        <taxon>Ascomycota</taxon>
        <taxon>Pezizomycotina</taxon>
        <taxon>Dothideomycetes</taxon>
        <taxon>Pleosporomycetidae</taxon>
        <taxon>Pleosporales</taxon>
        <taxon>Massarineae</taxon>
        <taxon>Periconiaceae</taxon>
        <taxon>Periconia</taxon>
    </lineage>
</organism>
<protein>
    <submittedName>
        <fullName evidence="2">Uncharacterized protein</fullName>
    </submittedName>
</protein>
<sequence>MSVTTTANPQTYNLRAVLADYDLHHTPESTPRLDTSLNPHPSSSQTSNPTNWPTAARRIPDYRPVNRNLVQSERRVYQNGVEQAFVGVMFTGVVMEATIAKVWRATFGRVWDVAYGVGGEW</sequence>
<dbReference type="Proteomes" id="UP000244855">
    <property type="component" value="Unassembled WGS sequence"/>
</dbReference>
<name>A0A2V1E1X3_9PLEO</name>
<feature type="region of interest" description="Disordered" evidence="1">
    <location>
        <begin position="25"/>
        <end position="58"/>
    </location>
</feature>
<feature type="compositionally biased region" description="Polar residues" evidence="1">
    <location>
        <begin position="28"/>
        <end position="53"/>
    </location>
</feature>
<keyword evidence="3" id="KW-1185">Reference proteome</keyword>
<gene>
    <name evidence="2" type="ORF">DM02DRAFT_669140</name>
</gene>
<proteinExistence type="predicted"/>
<dbReference type="EMBL" id="KZ805322">
    <property type="protein sequence ID" value="PVI04316.1"/>
    <property type="molecule type" value="Genomic_DNA"/>
</dbReference>
<reference evidence="2 3" key="1">
    <citation type="journal article" date="2018" name="Sci. Rep.">
        <title>Comparative genomics provides insights into the lifestyle and reveals functional heterogeneity of dark septate endophytic fungi.</title>
        <authorList>
            <person name="Knapp D.G."/>
            <person name="Nemeth J.B."/>
            <person name="Barry K."/>
            <person name="Hainaut M."/>
            <person name="Henrissat B."/>
            <person name="Johnson J."/>
            <person name="Kuo A."/>
            <person name="Lim J.H.P."/>
            <person name="Lipzen A."/>
            <person name="Nolan M."/>
            <person name="Ohm R.A."/>
            <person name="Tamas L."/>
            <person name="Grigoriev I.V."/>
            <person name="Spatafora J.W."/>
            <person name="Nagy L.G."/>
            <person name="Kovacs G.M."/>
        </authorList>
    </citation>
    <scope>NUCLEOTIDE SEQUENCE [LARGE SCALE GENOMIC DNA]</scope>
    <source>
        <strain evidence="2 3">DSE2036</strain>
    </source>
</reference>
<dbReference type="AlphaFoldDB" id="A0A2V1E1X3"/>
<dbReference type="OrthoDB" id="5201563at2759"/>
<evidence type="ECO:0000256" key="1">
    <source>
        <dbReference type="SAM" id="MobiDB-lite"/>
    </source>
</evidence>
<evidence type="ECO:0000313" key="3">
    <source>
        <dbReference type="Proteomes" id="UP000244855"/>
    </source>
</evidence>
<evidence type="ECO:0000313" key="2">
    <source>
        <dbReference type="EMBL" id="PVI04316.1"/>
    </source>
</evidence>